<dbReference type="Gene3D" id="3.30.160.250">
    <property type="match status" value="1"/>
</dbReference>
<dbReference type="AlphaFoldDB" id="B8HQ11"/>
<sequence>MLADYVRRAMRQANYQVVENDRIYGEVPGFVGVSATAETLMDCQHRLVEILEDWVVHRISRNLPVPPVEGVDLPSDPH</sequence>
<dbReference type="HOGENOM" id="CLU_168720_1_0_3"/>
<dbReference type="InterPro" id="IPR035069">
    <property type="entry name" value="TTHA1013/TTHA0281-like"/>
</dbReference>
<dbReference type="eggNOG" id="COG1598">
    <property type="taxonomic scope" value="Bacteria"/>
</dbReference>
<dbReference type="EMBL" id="CP001344">
    <property type="protein sequence ID" value="ACL45720.1"/>
    <property type="molecule type" value="Genomic_DNA"/>
</dbReference>
<dbReference type="KEGG" id="cyn:Cyan7425_3396"/>
<organism evidence="1">
    <name type="scientific">Cyanothece sp. (strain PCC 7425 / ATCC 29141)</name>
    <dbReference type="NCBI Taxonomy" id="395961"/>
    <lineage>
        <taxon>Bacteria</taxon>
        <taxon>Bacillati</taxon>
        <taxon>Cyanobacteriota</taxon>
        <taxon>Cyanophyceae</taxon>
        <taxon>Gomontiellales</taxon>
        <taxon>Cyanothecaceae</taxon>
        <taxon>Cyanothece</taxon>
    </lineage>
</organism>
<evidence type="ECO:0000313" key="1">
    <source>
        <dbReference type="EMBL" id="ACL45720.1"/>
    </source>
</evidence>
<gene>
    <name evidence="1" type="ordered locus">Cyan7425_3396</name>
</gene>
<dbReference type="SUPFAM" id="SSF143100">
    <property type="entry name" value="TTHA1013/TTHA0281-like"/>
    <property type="match status" value="1"/>
</dbReference>
<protein>
    <recommendedName>
        <fullName evidence="2">Type II toxin-antitoxin system HicB family antitoxin</fullName>
    </recommendedName>
</protein>
<dbReference type="STRING" id="395961.Cyan7425_3396"/>
<reference evidence="1" key="1">
    <citation type="submission" date="2009-01" db="EMBL/GenBank/DDBJ databases">
        <title>Complete sequence of chromosome Cyanothece sp. PCC 7425.</title>
        <authorList>
            <consortium name="US DOE Joint Genome Institute"/>
            <person name="Lucas S."/>
            <person name="Copeland A."/>
            <person name="Lapidus A."/>
            <person name="Glavina del Rio T."/>
            <person name="Dalin E."/>
            <person name="Tice H."/>
            <person name="Bruce D."/>
            <person name="Goodwin L."/>
            <person name="Pitluck S."/>
            <person name="Sims D."/>
            <person name="Meineke L."/>
            <person name="Brettin T."/>
            <person name="Detter J.C."/>
            <person name="Han C."/>
            <person name="Larimer F."/>
            <person name="Land M."/>
            <person name="Hauser L."/>
            <person name="Kyrpides N."/>
            <person name="Ovchinnikova G."/>
            <person name="Liberton M."/>
            <person name="Stoeckel J."/>
            <person name="Banerjee A."/>
            <person name="Singh A."/>
            <person name="Page L."/>
            <person name="Sato H."/>
            <person name="Zhao L."/>
            <person name="Sherman L."/>
            <person name="Pakrasi H."/>
            <person name="Richardson P."/>
        </authorList>
    </citation>
    <scope>NUCLEOTIDE SEQUENCE</scope>
    <source>
        <strain evidence="1">PCC 7425</strain>
    </source>
</reference>
<name>B8HQ11_CYAP4</name>
<dbReference type="OrthoDB" id="7068289at2"/>
<dbReference type="Pfam" id="PF21748">
    <property type="entry name" value="UPF0150"/>
    <property type="match status" value="1"/>
</dbReference>
<accession>B8HQ11</accession>
<proteinExistence type="predicted"/>
<dbReference type="InterPro" id="IPR049389">
    <property type="entry name" value="TTHA0281-like"/>
</dbReference>
<evidence type="ECO:0008006" key="2">
    <source>
        <dbReference type="Google" id="ProtNLM"/>
    </source>
</evidence>